<dbReference type="Pfam" id="PF13692">
    <property type="entry name" value="Glyco_trans_1_4"/>
    <property type="match status" value="1"/>
</dbReference>
<keyword evidence="2" id="KW-0808">Transferase</keyword>
<dbReference type="PANTHER" id="PTHR45947">
    <property type="entry name" value="SULFOQUINOVOSYL TRANSFERASE SQD2"/>
    <property type="match status" value="1"/>
</dbReference>
<proteinExistence type="predicted"/>
<dbReference type="EMBL" id="QXTG01000002">
    <property type="protein sequence ID" value="RIX28806.1"/>
    <property type="molecule type" value="Genomic_DNA"/>
</dbReference>
<dbReference type="InterPro" id="IPR050194">
    <property type="entry name" value="Glycosyltransferase_grp1"/>
</dbReference>
<dbReference type="SUPFAM" id="SSF53756">
    <property type="entry name" value="UDP-Glycosyltransferase/glycogen phosphorylase"/>
    <property type="match status" value="1"/>
</dbReference>
<keyword evidence="3" id="KW-1185">Reference proteome</keyword>
<dbReference type="Gene3D" id="3.40.50.2000">
    <property type="entry name" value="Glycogen Phosphorylase B"/>
    <property type="match status" value="2"/>
</dbReference>
<dbReference type="Proteomes" id="UP000265742">
    <property type="component" value="Unassembled WGS sequence"/>
</dbReference>
<dbReference type="GO" id="GO:0016757">
    <property type="term" value="F:glycosyltransferase activity"/>
    <property type="evidence" value="ECO:0007669"/>
    <property type="project" value="TreeGrafter"/>
</dbReference>
<dbReference type="AlphaFoldDB" id="A0A3A1U2U2"/>
<name>A0A3A1U2U2_9MICO</name>
<evidence type="ECO:0000313" key="3">
    <source>
        <dbReference type="Proteomes" id="UP000265742"/>
    </source>
</evidence>
<comment type="caution">
    <text evidence="2">The sequence shown here is derived from an EMBL/GenBank/DDBJ whole genome shotgun (WGS) entry which is preliminary data.</text>
</comment>
<dbReference type="CDD" id="cd03801">
    <property type="entry name" value="GT4_PimA-like"/>
    <property type="match status" value="1"/>
</dbReference>
<gene>
    <name evidence="2" type="ORF">D1781_15575</name>
</gene>
<accession>A0A3A1U2U2</accession>
<evidence type="ECO:0000313" key="2">
    <source>
        <dbReference type="EMBL" id="RIX28806.1"/>
    </source>
</evidence>
<evidence type="ECO:0000256" key="1">
    <source>
        <dbReference type="ARBA" id="ARBA00021292"/>
    </source>
</evidence>
<dbReference type="PANTHER" id="PTHR45947:SF3">
    <property type="entry name" value="SULFOQUINOVOSYL TRANSFERASE SQD2"/>
    <property type="match status" value="1"/>
</dbReference>
<protein>
    <recommendedName>
        <fullName evidence="1">D-inositol 3-phosphate glycosyltransferase</fullName>
    </recommendedName>
</protein>
<organism evidence="2 3">
    <name type="scientific">Amnibacterium setariae</name>
    <dbReference type="NCBI Taxonomy" id="2306585"/>
    <lineage>
        <taxon>Bacteria</taxon>
        <taxon>Bacillati</taxon>
        <taxon>Actinomycetota</taxon>
        <taxon>Actinomycetes</taxon>
        <taxon>Micrococcales</taxon>
        <taxon>Microbacteriaceae</taxon>
        <taxon>Amnibacterium</taxon>
    </lineage>
</organism>
<sequence>MLNLHTSPLGTCGASSLSRPSCLSKVATGKVVHLPKLAIVSWYGVGARDAGERVRLEGLTSEFARTFDVTWFVLDSREDPWTEADVRFPPPDVGVPYRMPRSAYLSATARRMAIEHYYPAGKKSLRAWVTDELSALDPDVILANQPFAWATIPDRLLSRTVLDTHNVNSARLKRIAGSLGHRWPERALLARQVQLTERFEHRYVEASASTWVVSDEDKDALPRSSTVRVVPNGTTLLDLERSFLGEHESPRLLFLGSLGYSANIDALRRLSRAAQASTNDFRVTVAGSGPESEARELCARDPRFDFVGRVPDARAAMADHHALVAPHMQGGGSRIKVLEAMGTRVPVVATRVAAEGIGASPGVHYMEIEGDDWIERAIRSLRDPLLVGEMVNSAWALAAASEWRQLSIEACFELEDIARARRE</sequence>
<reference evidence="3" key="1">
    <citation type="submission" date="2018-09" db="EMBL/GenBank/DDBJ databases">
        <authorList>
            <person name="Kim I."/>
        </authorList>
    </citation>
    <scope>NUCLEOTIDE SEQUENCE [LARGE SCALE GENOMIC DNA]</scope>
    <source>
        <strain evidence="3">DD4a</strain>
    </source>
</reference>